<dbReference type="EMBL" id="AAMS01000004">
    <property type="protein sequence ID" value="EAQ06784.1"/>
    <property type="molecule type" value="Genomic_DNA"/>
</dbReference>
<dbReference type="eggNOG" id="ENOG50333N1">
    <property type="taxonomic scope" value="Bacteria"/>
</dbReference>
<gene>
    <name evidence="1" type="ORF">SKA53_14591</name>
</gene>
<reference evidence="1 2" key="1">
    <citation type="submission" date="2006-01" db="EMBL/GenBank/DDBJ databases">
        <authorList>
            <person name="Hagstrom A."/>
            <person name="Ferriera S."/>
            <person name="Johnson J."/>
            <person name="Kravitz S."/>
            <person name="Halpern A."/>
            <person name="Remington K."/>
            <person name="Beeson K."/>
            <person name="Tran B."/>
            <person name="Rogers Y.-H."/>
            <person name="Friedman R."/>
            <person name="Venter J.C."/>
        </authorList>
    </citation>
    <scope>NUCLEOTIDE SEQUENCE [LARGE SCALE GENOMIC DNA]</scope>
    <source>
        <strain evidence="1 2">SKA53</strain>
    </source>
</reference>
<sequence>MRWAAGLVLGLAACGPVSPESAADRCEDRARAAQGPEVGVTLGANSNSGPFASGSISITSDAIRGRDPVQLYDECVFRLTGEMPVRPVRLR</sequence>
<name>A3V566_9RHOB</name>
<comment type="caution">
    <text evidence="1">The sequence shown here is derived from an EMBL/GenBank/DDBJ whole genome shotgun (WGS) entry which is preliminary data.</text>
</comment>
<proteinExistence type="predicted"/>
<dbReference type="OrthoDB" id="7691501at2"/>
<evidence type="ECO:0000313" key="2">
    <source>
        <dbReference type="Proteomes" id="UP000004507"/>
    </source>
</evidence>
<evidence type="ECO:0000313" key="1">
    <source>
        <dbReference type="EMBL" id="EAQ06784.1"/>
    </source>
</evidence>
<dbReference type="Proteomes" id="UP000004507">
    <property type="component" value="Unassembled WGS sequence"/>
</dbReference>
<protein>
    <recommendedName>
        <fullName evidence="3">Lipoprotein</fullName>
    </recommendedName>
</protein>
<keyword evidence="2" id="KW-1185">Reference proteome</keyword>
<evidence type="ECO:0008006" key="3">
    <source>
        <dbReference type="Google" id="ProtNLM"/>
    </source>
</evidence>
<accession>A3V566</accession>
<dbReference type="HOGENOM" id="CLU_174766_0_0_5"/>
<dbReference type="STRING" id="314232.SKA53_14591"/>
<dbReference type="RefSeq" id="WP_007206857.1">
    <property type="nucleotide sequence ID" value="NZ_CH672414.1"/>
</dbReference>
<dbReference type="AlphaFoldDB" id="A3V566"/>
<organism evidence="1 2">
    <name type="scientific">Yoonia vestfoldensis SKA53</name>
    <dbReference type="NCBI Taxonomy" id="314232"/>
    <lineage>
        <taxon>Bacteria</taxon>
        <taxon>Pseudomonadati</taxon>
        <taxon>Pseudomonadota</taxon>
        <taxon>Alphaproteobacteria</taxon>
        <taxon>Rhodobacterales</taxon>
        <taxon>Paracoccaceae</taxon>
        <taxon>Yoonia</taxon>
    </lineage>
</organism>